<organism evidence="2">
    <name type="scientific">viral metagenome</name>
    <dbReference type="NCBI Taxonomy" id="1070528"/>
    <lineage>
        <taxon>unclassified sequences</taxon>
        <taxon>metagenomes</taxon>
        <taxon>organismal metagenomes</taxon>
    </lineage>
</organism>
<evidence type="ECO:0000256" key="1">
    <source>
        <dbReference type="SAM" id="MobiDB-lite"/>
    </source>
</evidence>
<evidence type="ECO:0000313" key="2">
    <source>
        <dbReference type="EMBL" id="QHS98064.1"/>
    </source>
</evidence>
<accession>A0A6C0C2P7</accession>
<dbReference type="EMBL" id="MN739312">
    <property type="protein sequence ID" value="QHS98064.1"/>
    <property type="molecule type" value="Genomic_DNA"/>
</dbReference>
<feature type="compositionally biased region" description="Basic residues" evidence="1">
    <location>
        <begin position="389"/>
        <end position="402"/>
    </location>
</feature>
<feature type="compositionally biased region" description="Acidic residues" evidence="1">
    <location>
        <begin position="158"/>
        <end position="169"/>
    </location>
</feature>
<feature type="region of interest" description="Disordered" evidence="1">
    <location>
        <begin position="156"/>
        <end position="184"/>
    </location>
</feature>
<sequence>MDSEDSNIQVCTVICDMIHDLQTTFPEFKTDLENIKNTMDDVAGKKAIIEYCLKVYPQRFFDILYKNDEMFSDKEINTEFLPNIDFAHLFNAKDVSENTQKAIWKYLQIILFSIVGSLKDKDDFGDAASLFSGIQEDDLQDKMKEVFENMEGFFTNLNEDDTQGEDGENTGETKGESSGETNEMPQMPNLDGVRDHLQNLFNGKIGSLAKEMAEEISGDFQNMFGSEENFANVRSTKDIFAKLVRNPNKIKDIIKKVTTKLEEKMKSGNVSKQELMKEASEIMKKMKEMGNGGEFEEMMKNMAKTMGGKGARFNKGAFEQMARQGQQRERMQKKLEERRKAKIIEENNKTIFKIDGETQAKSSLSNEDMDQMQAEMDLENKTQQQNSSNKKKGKKKKGKGKK</sequence>
<feature type="region of interest" description="Disordered" evidence="1">
    <location>
        <begin position="352"/>
        <end position="402"/>
    </location>
</feature>
<dbReference type="AlphaFoldDB" id="A0A6C0C2P7"/>
<proteinExistence type="predicted"/>
<reference evidence="2" key="1">
    <citation type="journal article" date="2020" name="Nature">
        <title>Giant virus diversity and host interactions through global metagenomics.</title>
        <authorList>
            <person name="Schulz F."/>
            <person name="Roux S."/>
            <person name="Paez-Espino D."/>
            <person name="Jungbluth S."/>
            <person name="Walsh D.A."/>
            <person name="Denef V.J."/>
            <person name="McMahon K.D."/>
            <person name="Konstantinidis K.T."/>
            <person name="Eloe-Fadrosh E.A."/>
            <person name="Kyrpides N.C."/>
            <person name="Woyke T."/>
        </authorList>
    </citation>
    <scope>NUCLEOTIDE SEQUENCE</scope>
    <source>
        <strain evidence="2">GVMAG-M-3300020182-84</strain>
    </source>
</reference>
<name>A0A6C0C2P7_9ZZZZ</name>
<protein>
    <submittedName>
        <fullName evidence="2">Uncharacterized protein</fullName>
    </submittedName>
</protein>